<dbReference type="HAMAP" id="MF_01871">
    <property type="entry name" value="DabA"/>
    <property type="match status" value="1"/>
</dbReference>
<evidence type="ECO:0000256" key="2">
    <source>
        <dbReference type="ARBA" id="ARBA00022475"/>
    </source>
</evidence>
<comment type="subcellular location">
    <subcellularLocation>
        <location evidence="6">Cell membrane</location>
        <topology evidence="6">Peripheral membrane protein</topology>
    </subcellularLocation>
</comment>
<accession>A0A095VNM6</accession>
<protein>
    <recommendedName>
        <fullName evidence="6">Probable inorganic carbon transporter subunit DabA</fullName>
    </recommendedName>
</protein>
<evidence type="ECO:0000256" key="6">
    <source>
        <dbReference type="HAMAP-Rule" id="MF_01871"/>
    </source>
</evidence>
<feature type="binding site" evidence="6">
    <location>
        <position position="666"/>
    </location>
    <ligand>
        <name>Zn(2+)</name>
        <dbReference type="ChEBI" id="CHEBI:29105"/>
    </ligand>
</feature>
<feature type="binding site" evidence="6">
    <location>
        <position position="461"/>
    </location>
    <ligand>
        <name>Zn(2+)</name>
        <dbReference type="ChEBI" id="CHEBI:29105"/>
    </ligand>
</feature>
<dbReference type="GO" id="GO:0005886">
    <property type="term" value="C:plasma membrane"/>
    <property type="evidence" value="ECO:0007669"/>
    <property type="project" value="UniProtKB-SubCell"/>
</dbReference>
<dbReference type="PANTHER" id="PTHR38344:SF1">
    <property type="entry name" value="INORGANIC CARBON TRANSPORTER SUBUNIT DABA-RELATED"/>
    <property type="match status" value="1"/>
</dbReference>
<sequence>MTSATLKQHIEAAAAPVSQFWPMKGFVSHNPLQGLEHLPFDEAFREAANLFGAAGYLPLTEYRALHWTGRIDAASVQQALRRCGPADKGCISLLSRSLSAGQVQHLHLLHGIDALPPALFDWQVTQQKALERPRGGASVSAEIPALWQAALASLGLDDPRLGLPDAVPSRAQPSAEADLPFQRCLSDWLDETGDDGVVSAIDAQVIKWVSAFVDEGMAGWVMPSKQAGFFSAWRELSQYDSSGRLLGISAFKEKVRALPGDAETCIQRCMEALQVPEARWSDYLARTLAQLPGWTGLIRWRSENPDDPIQKHNPIDVSQYLAVRLFYEVQLVELAAQRRWGIAGTLPAISRRLARAESAGQGALLAAGANAGRVCRDGWRLFQLAQLLKLSADELGSLRQQDANTVLAWLDAFPPEDHQRVWLEAYEDSFRRRLLGKIAEHRAAEESRLERPLAQAAFCIDVRSEPFRRHFEATGPFETFGYAGFFGIPIDHRSFDSGESFPLCPVLLSPAKATLEVPRGGQDDALARYASGSRWQQLGEHLFHDLKHNPIAAFLLVDVLGLFFSVALIGKTLLRRPYAALARAARRLFRRPVATALEVDAGEAPAPYVTGLPIELSRGFSLEQQADFVEGGLRTIGLVENFGRFVVLCGHGSSTDNNPYAAALDCGACGGRHGDPNARAFAAMANKPAVRAELARRGLAVPDDTWFLPAKHDTTADTVAFYDLADLPGSHQQDLEILRRSFLQAGQKLALERCASLPGAPARMSPAQAHAHVGSRAVDWATTRPEWGLSGNAAFIIGRRAVTRGLDIGGRCFLHSYDASTDPEGAILEKIMTAPLVVGEWINMQYYTSATDPWKYGSGSKVIHNVVGGIGVMYGSQSDLATGLPLQTVNDGASHYHEPMRLLTIIEAEALVVAAIIARHAILQQFFHKGWLNLVVLDRHTGAFQRYNTDASWEAVAL</sequence>
<evidence type="ECO:0000256" key="4">
    <source>
        <dbReference type="ARBA" id="ARBA00022833"/>
    </source>
</evidence>
<keyword evidence="3 6" id="KW-0479">Metal-binding</keyword>
<dbReference type="OrthoDB" id="9805101at2"/>
<keyword evidence="4 6" id="KW-0862">Zinc</keyword>
<organism evidence="7 8">
    <name type="scientific">Pseudohaliea rubra DSM 19751</name>
    <dbReference type="NCBI Taxonomy" id="1265313"/>
    <lineage>
        <taxon>Bacteria</taxon>
        <taxon>Pseudomonadati</taxon>
        <taxon>Pseudomonadota</taxon>
        <taxon>Gammaproteobacteria</taxon>
        <taxon>Cellvibrionales</taxon>
        <taxon>Halieaceae</taxon>
        <taxon>Pseudohaliea</taxon>
    </lineage>
</organism>
<keyword evidence="1 6" id="KW-0813">Transport</keyword>
<dbReference type="RefSeq" id="WP_035515950.1">
    <property type="nucleotide sequence ID" value="NZ_KN234759.1"/>
</dbReference>
<dbReference type="PANTHER" id="PTHR38344">
    <property type="entry name" value="UPF0753 PROTEIN AQ_863"/>
    <property type="match status" value="1"/>
</dbReference>
<dbReference type="eggNOG" id="COG3002">
    <property type="taxonomic scope" value="Bacteria"/>
</dbReference>
<keyword evidence="8" id="KW-1185">Reference proteome</keyword>
<evidence type="ECO:0000313" key="7">
    <source>
        <dbReference type="EMBL" id="KGE02980.1"/>
    </source>
</evidence>
<dbReference type="GO" id="GO:0008270">
    <property type="term" value="F:zinc ion binding"/>
    <property type="evidence" value="ECO:0007669"/>
    <property type="project" value="UniProtKB-UniRule"/>
</dbReference>
<keyword evidence="7" id="KW-0830">Ubiquinone</keyword>
<feature type="binding site" evidence="6">
    <location>
        <position position="651"/>
    </location>
    <ligand>
        <name>Zn(2+)</name>
        <dbReference type="ChEBI" id="CHEBI:29105"/>
    </ligand>
</feature>
<evidence type="ECO:0000313" key="8">
    <source>
        <dbReference type="Proteomes" id="UP000029640"/>
    </source>
</evidence>
<comment type="function">
    <text evidence="6">Part of an energy-coupled inorganic carbon pump.</text>
</comment>
<dbReference type="Proteomes" id="UP000029640">
    <property type="component" value="Unassembled WGS sequence"/>
</dbReference>
<name>A0A095VNM6_9GAMM</name>
<feature type="binding site" evidence="6">
    <location>
        <position position="459"/>
    </location>
    <ligand>
        <name>Zn(2+)</name>
        <dbReference type="ChEBI" id="CHEBI:29105"/>
    </ligand>
</feature>
<reference evidence="7 8" key="1">
    <citation type="journal article" date="2014" name="Genome Announc.">
        <title>Genome Sequence of Gammaproteobacterial Pseudohaliea rubra Type Strain DSM 19751, Isolated from Coastal Seawater of the Mediterranean Sea.</title>
        <authorList>
            <person name="Spring S."/>
            <person name="Fiebig A."/>
            <person name="Riedel T."/>
            <person name="Goker M."/>
            <person name="Klenk H.P."/>
        </authorList>
    </citation>
    <scope>NUCLEOTIDE SEQUENCE [LARGE SCALE GENOMIC DNA]</scope>
    <source>
        <strain evidence="7 8">DSM 19751</strain>
    </source>
</reference>
<proteinExistence type="inferred from homology"/>
<dbReference type="PATRIC" id="fig|1265313.6.peg.2386"/>
<evidence type="ECO:0000256" key="3">
    <source>
        <dbReference type="ARBA" id="ARBA00022723"/>
    </source>
</evidence>
<dbReference type="EMBL" id="AUVB01000077">
    <property type="protein sequence ID" value="KGE02980.1"/>
    <property type="molecule type" value="Genomic_DNA"/>
</dbReference>
<comment type="similarity">
    <text evidence="6">Belongs to the inorganic carbon transporter (TC 9.A.2) DabA family.</text>
</comment>
<dbReference type="InterPro" id="IPR018752">
    <property type="entry name" value="DabA"/>
</dbReference>
<dbReference type="STRING" id="1265313.HRUBRA_02418"/>
<evidence type="ECO:0000256" key="1">
    <source>
        <dbReference type="ARBA" id="ARBA00022448"/>
    </source>
</evidence>
<dbReference type="Pfam" id="PF10070">
    <property type="entry name" value="DabA"/>
    <property type="match status" value="1"/>
</dbReference>
<gene>
    <name evidence="6" type="primary">dabA</name>
    <name evidence="7" type="ORF">HRUBRA_02418</name>
</gene>
<dbReference type="AlphaFoldDB" id="A0A095VNM6"/>
<comment type="cofactor">
    <cofactor evidence="6">
        <name>Zn(2+)</name>
        <dbReference type="ChEBI" id="CHEBI:29105"/>
    </cofactor>
</comment>
<comment type="caution">
    <text evidence="7">The sequence shown here is derived from an EMBL/GenBank/DDBJ whole genome shotgun (WGS) entry which is preliminary data.</text>
</comment>
<keyword evidence="7" id="KW-0812">Transmembrane</keyword>
<keyword evidence="2 6" id="KW-1003">Cell membrane</keyword>
<comment type="subunit">
    <text evidence="6">Forms a complex with DabB.</text>
</comment>
<dbReference type="HOGENOM" id="CLU_009885_0_0_6"/>
<keyword evidence="5 6" id="KW-0472">Membrane</keyword>
<evidence type="ECO:0000256" key="5">
    <source>
        <dbReference type="ARBA" id="ARBA00023136"/>
    </source>
</evidence>